<sequence length="357" mass="38758">MVTGPAGQAGQAGLYHTAGGRGYSSVHHPHHAFRMRHKLWPHRNRLGSEYPPTTQSAAPHTPWMPVMLIAGPRMSTRADTGDIFLRKVETHSITLPSVEDIKLGPTPKEKQGPAGKQGRLSQRRDSNKAAPDASDHIFCCEANPTVWVAHKRLAPAGRISLPHFVAQHAKLGQDLKRPQPDLRCGTAQYSMRPAQVHGFNERGKTTETSCSIFRTVHIRTSAMSPANETGHGIRVLTKYELFGLSGCRHPIRRGCRAVRTFVSCRVGEGKMLEQEALGTAVLQSSGAVATTQPLGSLKARRLFPFLVLFAVGHPIKPRSRLRPAVAVNAEGRVITWEVGGECATFGIHGPSVPAGHA</sequence>
<feature type="compositionally biased region" description="Basic and acidic residues" evidence="1">
    <location>
        <begin position="99"/>
        <end position="111"/>
    </location>
</feature>
<dbReference type="AlphaFoldDB" id="A0AAD5RHU5"/>
<comment type="caution">
    <text evidence="2">The sequence shown here is derived from an EMBL/GenBank/DDBJ whole genome shotgun (WGS) entry which is preliminary data.</text>
</comment>
<evidence type="ECO:0000313" key="2">
    <source>
        <dbReference type="EMBL" id="KAJ2893735.1"/>
    </source>
</evidence>
<dbReference type="EMBL" id="JAKWBI020000572">
    <property type="protein sequence ID" value="KAJ2893735.1"/>
    <property type="molecule type" value="Genomic_DNA"/>
</dbReference>
<name>A0AAD5RHU5_9PEZI</name>
<accession>A0AAD5RHU5</accession>
<protein>
    <submittedName>
        <fullName evidence="2">Uncharacterized protein</fullName>
    </submittedName>
</protein>
<evidence type="ECO:0000313" key="3">
    <source>
        <dbReference type="Proteomes" id="UP001201980"/>
    </source>
</evidence>
<feature type="region of interest" description="Disordered" evidence="1">
    <location>
        <begin position="98"/>
        <end position="132"/>
    </location>
</feature>
<dbReference type="Proteomes" id="UP001201980">
    <property type="component" value="Unassembled WGS sequence"/>
</dbReference>
<organism evidence="2 3">
    <name type="scientific">Zalerion maritima</name>
    <dbReference type="NCBI Taxonomy" id="339359"/>
    <lineage>
        <taxon>Eukaryota</taxon>
        <taxon>Fungi</taxon>
        <taxon>Dikarya</taxon>
        <taxon>Ascomycota</taxon>
        <taxon>Pezizomycotina</taxon>
        <taxon>Sordariomycetes</taxon>
        <taxon>Lulworthiomycetidae</taxon>
        <taxon>Lulworthiales</taxon>
        <taxon>Lulworthiaceae</taxon>
        <taxon>Zalerion</taxon>
    </lineage>
</organism>
<reference evidence="2" key="1">
    <citation type="submission" date="2022-07" db="EMBL/GenBank/DDBJ databases">
        <title>Draft genome sequence of Zalerion maritima ATCC 34329, a (micro)plastics degrading marine fungus.</title>
        <authorList>
            <person name="Paco A."/>
            <person name="Goncalves M.F.M."/>
            <person name="Rocha-Santos T.A.P."/>
            <person name="Alves A."/>
        </authorList>
    </citation>
    <scope>NUCLEOTIDE SEQUENCE</scope>
    <source>
        <strain evidence="2">ATCC 34329</strain>
    </source>
</reference>
<gene>
    <name evidence="2" type="ORF">MKZ38_008292</name>
</gene>
<keyword evidence="3" id="KW-1185">Reference proteome</keyword>
<evidence type="ECO:0000256" key="1">
    <source>
        <dbReference type="SAM" id="MobiDB-lite"/>
    </source>
</evidence>
<proteinExistence type="predicted"/>